<evidence type="ECO:0000256" key="1">
    <source>
        <dbReference type="SAM" id="SignalP"/>
    </source>
</evidence>
<evidence type="ECO:0000313" key="3">
    <source>
        <dbReference type="Proteomes" id="UP001294412"/>
    </source>
</evidence>
<protein>
    <recommendedName>
        <fullName evidence="4">Antifreeze protein</fullName>
    </recommendedName>
</protein>
<keyword evidence="1" id="KW-0732">Signal</keyword>
<comment type="caution">
    <text evidence="2">The sequence shown here is derived from an EMBL/GenBank/DDBJ whole genome shotgun (WGS) entry which is preliminary data.</text>
</comment>
<organism evidence="2 3">
    <name type="scientific">Fulvimarina uroteuthidis</name>
    <dbReference type="NCBI Taxonomy" id="3098149"/>
    <lineage>
        <taxon>Bacteria</taxon>
        <taxon>Pseudomonadati</taxon>
        <taxon>Pseudomonadota</taxon>
        <taxon>Alphaproteobacteria</taxon>
        <taxon>Hyphomicrobiales</taxon>
        <taxon>Aurantimonadaceae</taxon>
        <taxon>Fulvimarina</taxon>
    </lineage>
</organism>
<feature type="chain" id="PRO_5046081111" description="Antifreeze protein" evidence="1">
    <location>
        <begin position="25"/>
        <end position="128"/>
    </location>
</feature>
<feature type="signal peptide" evidence="1">
    <location>
        <begin position="1"/>
        <end position="24"/>
    </location>
</feature>
<dbReference type="EMBL" id="JAXLPB010000002">
    <property type="protein sequence ID" value="MDY8109199.1"/>
    <property type="molecule type" value="Genomic_DNA"/>
</dbReference>
<proteinExistence type="predicted"/>
<accession>A0ABU5I1E3</accession>
<sequence>MFVKLIRNACLAAAVSLGAIGAAAAPAAANGFSVGVTIGNGPVAIDYRDRGRGHGRGYGRDVRGRGHAAYGCDLRRAVHKASRIGMRHARVVRANPRAVAVAGRLNGDRAIIRFANRHNCPVAGIRGR</sequence>
<dbReference type="RefSeq" id="WP_322186653.1">
    <property type="nucleotide sequence ID" value="NZ_JAXLPB010000002.1"/>
</dbReference>
<gene>
    <name evidence="2" type="ORF">U0C82_08585</name>
</gene>
<dbReference type="Proteomes" id="UP001294412">
    <property type="component" value="Unassembled WGS sequence"/>
</dbReference>
<evidence type="ECO:0000313" key="2">
    <source>
        <dbReference type="EMBL" id="MDY8109199.1"/>
    </source>
</evidence>
<keyword evidence="3" id="KW-1185">Reference proteome</keyword>
<reference evidence="2 3" key="1">
    <citation type="submission" date="2023-12" db="EMBL/GenBank/DDBJ databases">
        <title>Description of Novel Strain Fulvimarina sp. 2208YS6-2-32 isolated from Uroteuthis (Photololigo) edulis.</title>
        <authorList>
            <person name="Park J.-S."/>
        </authorList>
    </citation>
    <scope>NUCLEOTIDE SEQUENCE [LARGE SCALE GENOMIC DNA]</scope>
    <source>
        <strain evidence="2 3">2208YS6-2-32</strain>
    </source>
</reference>
<evidence type="ECO:0008006" key="4">
    <source>
        <dbReference type="Google" id="ProtNLM"/>
    </source>
</evidence>
<name>A0ABU5I1E3_9HYPH</name>